<dbReference type="InterPro" id="IPR050464">
    <property type="entry name" value="Zeta_carotene_desat/Oxidored"/>
</dbReference>
<dbReference type="AlphaFoldDB" id="A0A1M4YXD0"/>
<gene>
    <name evidence="2" type="ORF">SAMN04488522_102103</name>
</gene>
<dbReference type="PANTHER" id="PTHR42923:SF17">
    <property type="entry name" value="AMINE OXIDASE DOMAIN-CONTAINING PROTEIN"/>
    <property type="match status" value="1"/>
</dbReference>
<organism evidence="2 3">
    <name type="scientific">Pedobacter caeni</name>
    <dbReference type="NCBI Taxonomy" id="288992"/>
    <lineage>
        <taxon>Bacteria</taxon>
        <taxon>Pseudomonadati</taxon>
        <taxon>Bacteroidota</taxon>
        <taxon>Sphingobacteriia</taxon>
        <taxon>Sphingobacteriales</taxon>
        <taxon>Sphingobacteriaceae</taxon>
        <taxon>Pedobacter</taxon>
    </lineage>
</organism>
<dbReference type="Gene3D" id="3.50.50.60">
    <property type="entry name" value="FAD/NAD(P)-binding domain"/>
    <property type="match status" value="1"/>
</dbReference>
<evidence type="ECO:0000259" key="1">
    <source>
        <dbReference type="Pfam" id="PF01593"/>
    </source>
</evidence>
<reference evidence="3" key="1">
    <citation type="submission" date="2016-11" db="EMBL/GenBank/DDBJ databases">
        <authorList>
            <person name="Varghese N."/>
            <person name="Submissions S."/>
        </authorList>
    </citation>
    <scope>NUCLEOTIDE SEQUENCE [LARGE SCALE GENOMIC DNA]</scope>
    <source>
        <strain evidence="3">DSM 16990</strain>
    </source>
</reference>
<sequence length="410" mass="46157">MEKVAIIGAGIAGMSCGHFLHEKYDLTLYEEQDHIGGCTPLVTLKDAENPVSITAGSLVIHPQTDPQLYALFEAIKVPLKKTDLSFSVQYLPEQLEYRGPGLNHLFAQRSNLFKPSFLKLLKEVGRFNKSSTEVLNQPEFQNCSIASYLKEFGYTGDFILKYLIPLSSGLWTAPKAQILDFPIVTLLRHFNSYGFAGQASGYQGFTPDDKNQPWQEVLTRPFKDKILLNKKVGKVERLEDGKVKVLATDGTKGLFDRVIMACPADEAYKIVKHKTKDEERLLSVFRYESGKNVIHTDAAIMPKTKLAWASWNYRMEQKGEDARAAATYWINNIPGLPETSLKQDYFVSNAAAAIDEKKMIREIENRQPVFDLMAMQAQTELHLLNQTGPVYYCGGYFNNEKEKTASLFGG</sequence>
<evidence type="ECO:0000313" key="2">
    <source>
        <dbReference type="EMBL" id="SHF10368.1"/>
    </source>
</evidence>
<dbReference type="EMBL" id="FQUQ01000002">
    <property type="protein sequence ID" value="SHF10368.1"/>
    <property type="molecule type" value="Genomic_DNA"/>
</dbReference>
<dbReference type="InterPro" id="IPR002937">
    <property type="entry name" value="Amino_oxidase"/>
</dbReference>
<evidence type="ECO:0000313" key="3">
    <source>
        <dbReference type="Proteomes" id="UP000184287"/>
    </source>
</evidence>
<proteinExistence type="predicted"/>
<dbReference type="Pfam" id="PF01593">
    <property type="entry name" value="Amino_oxidase"/>
    <property type="match status" value="1"/>
</dbReference>
<dbReference type="STRING" id="288992.SAMN04488522_102103"/>
<name>A0A1M4YXD0_9SPHI</name>
<dbReference type="OrthoDB" id="20837at2"/>
<dbReference type="SUPFAM" id="SSF51905">
    <property type="entry name" value="FAD/NAD(P)-binding domain"/>
    <property type="match status" value="1"/>
</dbReference>
<keyword evidence="3" id="KW-1185">Reference proteome</keyword>
<dbReference type="PANTHER" id="PTHR42923">
    <property type="entry name" value="PROTOPORPHYRINOGEN OXIDASE"/>
    <property type="match status" value="1"/>
</dbReference>
<feature type="domain" description="Amine oxidase" evidence="1">
    <location>
        <begin position="11"/>
        <end position="270"/>
    </location>
</feature>
<accession>A0A1M4YXD0</accession>
<dbReference type="RefSeq" id="WP_073229790.1">
    <property type="nucleotide sequence ID" value="NZ_FQUQ01000002.1"/>
</dbReference>
<dbReference type="Proteomes" id="UP000184287">
    <property type="component" value="Unassembled WGS sequence"/>
</dbReference>
<dbReference type="InterPro" id="IPR036188">
    <property type="entry name" value="FAD/NAD-bd_sf"/>
</dbReference>
<protein>
    <submittedName>
        <fullName evidence="2">Predicted NAD/FAD-binding protein</fullName>
    </submittedName>
</protein>
<dbReference type="GO" id="GO:0016491">
    <property type="term" value="F:oxidoreductase activity"/>
    <property type="evidence" value="ECO:0007669"/>
    <property type="project" value="InterPro"/>
</dbReference>
<dbReference type="PROSITE" id="PS51257">
    <property type="entry name" value="PROKAR_LIPOPROTEIN"/>
    <property type="match status" value="1"/>
</dbReference>